<evidence type="ECO:0000256" key="8">
    <source>
        <dbReference type="HAMAP-Rule" id="MF_00197"/>
    </source>
</evidence>
<comment type="subunit">
    <text evidence="8">Homodimer.</text>
</comment>
<feature type="binding site" evidence="8">
    <location>
        <position position="14"/>
    </location>
    <ligand>
        <name>substrate</name>
    </ligand>
</feature>
<dbReference type="GO" id="GO:0005829">
    <property type="term" value="C:cytosol"/>
    <property type="evidence" value="ECO:0007669"/>
    <property type="project" value="TreeGrafter"/>
</dbReference>
<accession>A0A9D2MTA1</accession>
<comment type="catalytic activity">
    <reaction evidence="7 8">
        <text>(2S,6S)-2,6-diaminopimelate = meso-2,6-diaminopimelate</text>
        <dbReference type="Rhea" id="RHEA:15393"/>
        <dbReference type="ChEBI" id="CHEBI:57609"/>
        <dbReference type="ChEBI" id="CHEBI:57791"/>
        <dbReference type="EC" id="5.1.1.7"/>
    </reaction>
</comment>
<feature type="active site" evidence="9">
    <location>
        <position position="74"/>
    </location>
</feature>
<dbReference type="InterPro" id="IPR018510">
    <property type="entry name" value="DAP_epimerase_AS"/>
</dbReference>
<keyword evidence="8" id="KW-0963">Cytoplasm</keyword>
<dbReference type="PROSITE" id="PS01326">
    <property type="entry name" value="DAP_EPIMERASE"/>
    <property type="match status" value="1"/>
</dbReference>
<name>A0A9D2MTA1_9FIRM</name>
<proteinExistence type="inferred from homology"/>
<evidence type="ECO:0000256" key="5">
    <source>
        <dbReference type="ARBA" id="ARBA00023154"/>
    </source>
</evidence>
<dbReference type="PANTHER" id="PTHR31689">
    <property type="entry name" value="DIAMINOPIMELATE EPIMERASE, CHLOROPLASTIC"/>
    <property type="match status" value="1"/>
</dbReference>
<dbReference type="Pfam" id="PF01678">
    <property type="entry name" value="DAP_epimerase"/>
    <property type="match status" value="2"/>
</dbReference>
<protein>
    <recommendedName>
        <fullName evidence="3 8">Diaminopimelate epimerase</fullName>
        <shortName evidence="8">DAP epimerase</shortName>
        <ecNumber evidence="3 8">5.1.1.7</ecNumber>
    </recommendedName>
    <alternativeName>
        <fullName evidence="8">PLP-independent amino acid racemase</fullName>
    </alternativeName>
</protein>
<organism evidence="10 11">
    <name type="scientific">Candidatus Acutalibacter pullicola</name>
    <dbReference type="NCBI Taxonomy" id="2838417"/>
    <lineage>
        <taxon>Bacteria</taxon>
        <taxon>Bacillati</taxon>
        <taxon>Bacillota</taxon>
        <taxon>Clostridia</taxon>
        <taxon>Eubacteriales</taxon>
        <taxon>Acutalibacteraceae</taxon>
        <taxon>Acutalibacter</taxon>
    </lineage>
</organism>
<dbReference type="EMBL" id="DWXG01000006">
    <property type="protein sequence ID" value="HJB97122.1"/>
    <property type="molecule type" value="Genomic_DNA"/>
</dbReference>
<evidence type="ECO:0000256" key="7">
    <source>
        <dbReference type="ARBA" id="ARBA00051712"/>
    </source>
</evidence>
<evidence type="ECO:0000256" key="9">
    <source>
        <dbReference type="PROSITE-ProRule" id="PRU10125"/>
    </source>
</evidence>
<feature type="binding site" evidence="8">
    <location>
        <begin position="75"/>
        <end position="76"/>
    </location>
    <ligand>
        <name>substrate</name>
    </ligand>
</feature>
<comment type="caution">
    <text evidence="8">Lacks conserved residue(s) required for the propagation of feature annotation.</text>
</comment>
<evidence type="ECO:0000313" key="11">
    <source>
        <dbReference type="Proteomes" id="UP000826793"/>
    </source>
</evidence>
<dbReference type="NCBIfam" id="TIGR00652">
    <property type="entry name" value="DapF"/>
    <property type="match status" value="1"/>
</dbReference>
<evidence type="ECO:0000256" key="1">
    <source>
        <dbReference type="ARBA" id="ARBA00005196"/>
    </source>
</evidence>
<dbReference type="AlphaFoldDB" id="A0A9D2MTA1"/>
<feature type="active site" description="Proton donor" evidence="8">
    <location>
        <position position="74"/>
    </location>
</feature>
<comment type="subcellular location">
    <subcellularLocation>
        <location evidence="8">Cytoplasm</location>
    </subcellularLocation>
</comment>
<feature type="binding site" evidence="8">
    <location>
        <position position="65"/>
    </location>
    <ligand>
        <name>substrate</name>
    </ligand>
</feature>
<evidence type="ECO:0000256" key="3">
    <source>
        <dbReference type="ARBA" id="ARBA00013080"/>
    </source>
</evidence>
<feature type="site" description="Could be important to modulate the pK values of the two catalytic cysteine residues" evidence="8">
    <location>
        <position position="214"/>
    </location>
</feature>
<comment type="function">
    <text evidence="8">Catalyzes the stereoinversion of LL-2,6-diaminopimelate (L,L-DAP) to meso-diaminopimelate (meso-DAP), a precursor of L-lysine and an essential component of the bacterial peptidoglycan.</text>
</comment>
<feature type="binding site" evidence="8">
    <location>
        <begin position="214"/>
        <end position="215"/>
    </location>
    <ligand>
        <name>substrate</name>
    </ligand>
</feature>
<keyword evidence="6 8" id="KW-0413">Isomerase</keyword>
<evidence type="ECO:0000256" key="4">
    <source>
        <dbReference type="ARBA" id="ARBA00022605"/>
    </source>
</evidence>
<keyword evidence="4 8" id="KW-0028">Amino-acid biosynthesis</keyword>
<dbReference type="PANTHER" id="PTHR31689:SF0">
    <property type="entry name" value="DIAMINOPIMELATE EPIMERASE"/>
    <property type="match status" value="1"/>
</dbReference>
<keyword evidence="5 8" id="KW-0457">Lysine biosynthesis</keyword>
<dbReference type="HAMAP" id="MF_00197">
    <property type="entry name" value="DAP_epimerase"/>
    <property type="match status" value="1"/>
</dbReference>
<sequence>MGTLRFTKMHGCGNDYVYINCFEEQVEDPAALAVRLSDRHKGVGGDGVILICPSDVADAKMRMFNLDGSEGKMCGNGIRCVAKYVYDHAIARKKELHIETLSGVKTCLIHEEGGEASAVTVDMGDAILAPEEIPVRWESGPLVAENVEVAGGIYEITCVSMGNPHCVIFGGDPDELDLPEIGPQFEHDPLFPQGVNTEFIQVLDSHTLKMRVWERGSGETMACGTGACASAVAAVLCGHCPRGEDILVHLRGGDLTIRWDQDRVWMTGEAVSVFEGTVTV</sequence>
<feature type="binding site" evidence="8">
    <location>
        <begin position="224"/>
        <end position="225"/>
    </location>
    <ligand>
        <name>substrate</name>
    </ligand>
</feature>
<evidence type="ECO:0000256" key="6">
    <source>
        <dbReference type="ARBA" id="ARBA00023235"/>
    </source>
</evidence>
<dbReference type="Gene3D" id="3.10.310.10">
    <property type="entry name" value="Diaminopimelate Epimerase, Chain A, domain 1"/>
    <property type="match status" value="2"/>
</dbReference>
<reference evidence="10" key="2">
    <citation type="submission" date="2021-04" db="EMBL/GenBank/DDBJ databases">
        <authorList>
            <person name="Gilroy R."/>
        </authorList>
    </citation>
    <scope>NUCLEOTIDE SEQUENCE</scope>
    <source>
        <strain evidence="10">CHK185-1770</strain>
    </source>
</reference>
<dbReference type="SUPFAM" id="SSF54506">
    <property type="entry name" value="Diaminopimelate epimerase-like"/>
    <property type="match status" value="1"/>
</dbReference>
<evidence type="ECO:0000313" key="10">
    <source>
        <dbReference type="EMBL" id="HJB97122.1"/>
    </source>
</evidence>
<evidence type="ECO:0000256" key="2">
    <source>
        <dbReference type="ARBA" id="ARBA00010219"/>
    </source>
</evidence>
<comment type="caution">
    <text evidence="10">The sequence shown here is derived from an EMBL/GenBank/DDBJ whole genome shotgun (WGS) entry which is preliminary data.</text>
</comment>
<comment type="similarity">
    <text evidence="2 8">Belongs to the diaminopimelate epimerase family.</text>
</comment>
<feature type="site" description="Could be important to modulate the pK values of the two catalytic cysteine residues" evidence="8">
    <location>
        <position position="165"/>
    </location>
</feature>
<dbReference type="GO" id="GO:0009089">
    <property type="term" value="P:lysine biosynthetic process via diaminopimelate"/>
    <property type="evidence" value="ECO:0007669"/>
    <property type="project" value="UniProtKB-UniRule"/>
</dbReference>
<comment type="pathway">
    <text evidence="1 8">Amino-acid biosynthesis; L-lysine biosynthesis via DAP pathway; DL-2,6-diaminopimelate from LL-2,6-diaminopimelate: step 1/1.</text>
</comment>
<feature type="active site" description="Proton acceptor" evidence="8">
    <location>
        <position position="223"/>
    </location>
</feature>
<dbReference type="InterPro" id="IPR001653">
    <property type="entry name" value="DAP_epimerase_DapF"/>
</dbReference>
<gene>
    <name evidence="8 10" type="primary">dapF</name>
    <name evidence="10" type="ORF">H9710_00900</name>
</gene>
<dbReference type="EC" id="5.1.1.7" evidence="3 8"/>
<dbReference type="GO" id="GO:0008837">
    <property type="term" value="F:diaminopimelate epimerase activity"/>
    <property type="evidence" value="ECO:0007669"/>
    <property type="project" value="UniProtKB-UniRule"/>
</dbReference>
<dbReference type="Proteomes" id="UP000826793">
    <property type="component" value="Unassembled WGS sequence"/>
</dbReference>
<reference evidence="10" key="1">
    <citation type="journal article" date="2021" name="PeerJ">
        <title>Extensive microbial diversity within the chicken gut microbiome revealed by metagenomics and culture.</title>
        <authorList>
            <person name="Gilroy R."/>
            <person name="Ravi A."/>
            <person name="Getino M."/>
            <person name="Pursley I."/>
            <person name="Horton D.L."/>
            <person name="Alikhan N.F."/>
            <person name="Baker D."/>
            <person name="Gharbi K."/>
            <person name="Hall N."/>
            <person name="Watson M."/>
            <person name="Adriaenssens E.M."/>
            <person name="Foster-Nyarko E."/>
            <person name="Jarju S."/>
            <person name="Secka A."/>
            <person name="Antonio M."/>
            <person name="Oren A."/>
            <person name="Chaudhuri R.R."/>
            <person name="La Ragione R."/>
            <person name="Hildebrand F."/>
            <person name="Pallen M.J."/>
        </authorList>
    </citation>
    <scope>NUCLEOTIDE SEQUENCE</scope>
    <source>
        <strain evidence="10">CHK185-1770</strain>
    </source>
</reference>
<feature type="binding site" evidence="8">
    <location>
        <position position="163"/>
    </location>
    <ligand>
        <name>substrate</name>
    </ligand>
</feature>
<feature type="binding site" evidence="8">
    <location>
        <position position="196"/>
    </location>
    <ligand>
        <name>substrate</name>
    </ligand>
</feature>